<gene>
    <name evidence="5" type="primary">rhaS_2</name>
    <name evidence="5" type="ORF">NCTC11679_02846</name>
</gene>
<dbReference type="AlphaFoldDB" id="A0A378C6P0"/>
<dbReference type="InterPro" id="IPR009057">
    <property type="entry name" value="Homeodomain-like_sf"/>
</dbReference>
<proteinExistence type="predicted"/>
<keyword evidence="2" id="KW-0238">DNA-binding</keyword>
<dbReference type="InterPro" id="IPR025234">
    <property type="entry name" value="YjzH-like"/>
</dbReference>
<dbReference type="GO" id="GO:0043565">
    <property type="term" value="F:sequence-specific DNA binding"/>
    <property type="evidence" value="ECO:0007669"/>
    <property type="project" value="InterPro"/>
</dbReference>
<evidence type="ECO:0000259" key="4">
    <source>
        <dbReference type="PROSITE" id="PS01124"/>
    </source>
</evidence>
<dbReference type="PROSITE" id="PS01124">
    <property type="entry name" value="HTH_ARAC_FAMILY_2"/>
    <property type="match status" value="1"/>
</dbReference>
<dbReference type="InterPro" id="IPR002818">
    <property type="entry name" value="DJ-1/PfpI"/>
</dbReference>
<dbReference type="Gene3D" id="1.10.10.60">
    <property type="entry name" value="Homeodomain-like"/>
    <property type="match status" value="1"/>
</dbReference>
<dbReference type="InterPro" id="IPR052158">
    <property type="entry name" value="INH-QAR"/>
</dbReference>
<protein>
    <submittedName>
        <fullName evidence="5">AraC family transcriptional regulator</fullName>
    </submittedName>
</protein>
<dbReference type="Proteomes" id="UP000255239">
    <property type="component" value="Unassembled WGS sequence"/>
</dbReference>
<sequence>MTENANILTTPSVTPSRHQVIALAYDGLCTFEFGVAVEIFGLPRPEMGDNWYQFAVAAVDEGPLCATGGIRLMTDGGPELLAQADTIVVPGWRGVDAPVPEALCAALASAHARGCRIISICSGVFVLAAAGLLNGRQATTHWRYTAALQSRFPQIQVVEDVLYVGDALLMTSAGSAAGIDLCLHLVREDFGSEAANVVARRLVVSPHRDGGQAQQVLRPVARSRESLRLGQLFDYLHQHLAASHTVASLAQRAGMGTRTFLRRFEEATGKTPARWLLEERLLRARQHLTESTMGIDQIAERCGFASAGTLRHHFRQHFALSPLQYRKQFTPSPIAKSSQPRTIDGHSKPVARRVDDEERVSVVIYKEGLLGSLFFGEAKADPDKMSQFLSSYTREGWEVKTMSVERRRTALFWSREAYLFVLERPL</sequence>
<dbReference type="PROSITE" id="PS00041">
    <property type="entry name" value="HTH_ARAC_FAMILY_1"/>
    <property type="match status" value="1"/>
</dbReference>
<dbReference type="EMBL" id="UGMG01000001">
    <property type="protein sequence ID" value="STV63229.1"/>
    <property type="molecule type" value="Genomic_DNA"/>
</dbReference>
<organism evidence="5 6">
    <name type="scientific">Klebsiella pneumoniae</name>
    <dbReference type="NCBI Taxonomy" id="573"/>
    <lineage>
        <taxon>Bacteria</taxon>
        <taxon>Pseudomonadati</taxon>
        <taxon>Pseudomonadota</taxon>
        <taxon>Gammaproteobacteria</taxon>
        <taxon>Enterobacterales</taxon>
        <taxon>Enterobacteriaceae</taxon>
        <taxon>Klebsiella/Raoultella group</taxon>
        <taxon>Klebsiella</taxon>
        <taxon>Klebsiella pneumoniae complex</taxon>
    </lineage>
</organism>
<dbReference type="SUPFAM" id="SSF52317">
    <property type="entry name" value="Class I glutamine amidotransferase-like"/>
    <property type="match status" value="1"/>
</dbReference>
<dbReference type="NCBIfam" id="NF006902">
    <property type="entry name" value="PRK09393.1"/>
    <property type="match status" value="1"/>
</dbReference>
<name>A0A378C6P0_KLEPN</name>
<accession>A0A378C6P0</accession>
<keyword evidence="3" id="KW-0804">Transcription</keyword>
<dbReference type="SMART" id="SM00342">
    <property type="entry name" value="HTH_ARAC"/>
    <property type="match status" value="1"/>
</dbReference>
<dbReference type="SUPFAM" id="SSF46689">
    <property type="entry name" value="Homeodomain-like"/>
    <property type="match status" value="2"/>
</dbReference>
<evidence type="ECO:0000256" key="1">
    <source>
        <dbReference type="ARBA" id="ARBA00023015"/>
    </source>
</evidence>
<evidence type="ECO:0000313" key="5">
    <source>
        <dbReference type="EMBL" id="STV63229.1"/>
    </source>
</evidence>
<dbReference type="GO" id="GO:0003700">
    <property type="term" value="F:DNA-binding transcription factor activity"/>
    <property type="evidence" value="ECO:0007669"/>
    <property type="project" value="InterPro"/>
</dbReference>
<evidence type="ECO:0000313" key="6">
    <source>
        <dbReference type="Proteomes" id="UP000255239"/>
    </source>
</evidence>
<dbReference type="InterPro" id="IPR029062">
    <property type="entry name" value="Class_I_gatase-like"/>
</dbReference>
<dbReference type="PANTHER" id="PTHR43130:SF3">
    <property type="entry name" value="HTH-TYPE TRANSCRIPTIONAL REGULATOR RV1931C"/>
    <property type="match status" value="1"/>
</dbReference>
<dbReference type="PANTHER" id="PTHR43130">
    <property type="entry name" value="ARAC-FAMILY TRANSCRIPTIONAL REGULATOR"/>
    <property type="match status" value="1"/>
</dbReference>
<dbReference type="Pfam" id="PF13783">
    <property type="entry name" value="DUF4177"/>
    <property type="match status" value="1"/>
</dbReference>
<dbReference type="Gene3D" id="3.40.50.880">
    <property type="match status" value="1"/>
</dbReference>
<dbReference type="Pfam" id="PF01965">
    <property type="entry name" value="DJ-1_PfpI"/>
    <property type="match status" value="1"/>
</dbReference>
<evidence type="ECO:0000256" key="3">
    <source>
        <dbReference type="ARBA" id="ARBA00023163"/>
    </source>
</evidence>
<feature type="domain" description="HTH araC/xylS-type" evidence="4">
    <location>
        <begin position="230"/>
        <end position="328"/>
    </location>
</feature>
<dbReference type="InterPro" id="IPR018062">
    <property type="entry name" value="HTH_AraC-typ_CS"/>
</dbReference>
<evidence type="ECO:0000256" key="2">
    <source>
        <dbReference type="ARBA" id="ARBA00023125"/>
    </source>
</evidence>
<dbReference type="Pfam" id="PF12833">
    <property type="entry name" value="HTH_18"/>
    <property type="match status" value="1"/>
</dbReference>
<dbReference type="InterPro" id="IPR018060">
    <property type="entry name" value="HTH_AraC"/>
</dbReference>
<dbReference type="CDD" id="cd03137">
    <property type="entry name" value="GATase1_AraC_1"/>
    <property type="match status" value="1"/>
</dbReference>
<reference evidence="5 6" key="1">
    <citation type="submission" date="2018-06" db="EMBL/GenBank/DDBJ databases">
        <authorList>
            <consortium name="Pathogen Informatics"/>
            <person name="Doyle S."/>
        </authorList>
    </citation>
    <scope>NUCLEOTIDE SEQUENCE [LARGE SCALE GENOMIC DNA]</scope>
    <source>
        <strain evidence="5 6">NCTC11679</strain>
    </source>
</reference>
<keyword evidence="1" id="KW-0805">Transcription regulation</keyword>